<dbReference type="PROSITE" id="PS50084">
    <property type="entry name" value="KH_TYPE_1"/>
    <property type="match status" value="1"/>
</dbReference>
<dbReference type="FunFam" id="1.10.150.20:FF:000018">
    <property type="entry name" value="Transcription termination/antitermination protein NusA"/>
    <property type="match status" value="1"/>
</dbReference>
<organism evidence="8 9">
    <name type="scientific">Klebsiella pneumoniae subsp. ozaenae</name>
    <dbReference type="NCBI Taxonomy" id="574"/>
    <lineage>
        <taxon>Bacteria</taxon>
        <taxon>Pseudomonadati</taxon>
        <taxon>Pseudomonadota</taxon>
        <taxon>Gammaproteobacteria</taxon>
        <taxon>Enterobacterales</taxon>
        <taxon>Enterobacteriaceae</taxon>
        <taxon>Klebsiella/Raoultella group</taxon>
        <taxon>Klebsiella</taxon>
        <taxon>Klebsiella pneumoniae complex</taxon>
    </lineage>
</organism>
<keyword evidence="2" id="KW-0963">Cytoplasm</keyword>
<sequence length="175" mass="19226">MEDKHTMDIAVEAGNLAQAIGRNGQNVRLASQLSGWELNVMTVDDLQAKHQAEAHAAIDTFTKYLDIDEDFATVLVEEGFSSLEELAYVPMKELLEIDGLDEATVEALRERAKNALTTLALAQEESLGDNKPADDLLESRRSGSCPGIQTGCPWCLYAGRSRRSRALMTWLISKG</sequence>
<dbReference type="InterPro" id="IPR009019">
    <property type="entry name" value="KH_sf_prok-type"/>
</dbReference>
<dbReference type="EMBL" id="UGLZ01000005">
    <property type="protein sequence ID" value="STV08920.1"/>
    <property type="molecule type" value="Genomic_DNA"/>
</dbReference>
<evidence type="ECO:0000256" key="6">
    <source>
        <dbReference type="PROSITE-ProRule" id="PRU00117"/>
    </source>
</evidence>
<dbReference type="Gene3D" id="3.30.300.20">
    <property type="match status" value="1"/>
</dbReference>
<name>A0A378AHK1_KLEPO</name>
<dbReference type="SUPFAM" id="SSF47794">
    <property type="entry name" value="Rad51 N-terminal domain-like"/>
    <property type="match status" value="1"/>
</dbReference>
<dbReference type="PANTHER" id="PTHR22648:SF0">
    <property type="entry name" value="TRANSCRIPTION TERMINATION_ANTITERMINATION PROTEIN NUSA"/>
    <property type="match status" value="1"/>
</dbReference>
<dbReference type="SUPFAM" id="SSF54814">
    <property type="entry name" value="Prokaryotic type KH domain (KH-domain type II)"/>
    <property type="match status" value="1"/>
</dbReference>
<dbReference type="AlphaFoldDB" id="A0A378AHK1"/>
<evidence type="ECO:0000256" key="2">
    <source>
        <dbReference type="ARBA" id="ARBA00022490"/>
    </source>
</evidence>
<dbReference type="GO" id="GO:0000166">
    <property type="term" value="F:nucleotide binding"/>
    <property type="evidence" value="ECO:0007669"/>
    <property type="project" value="InterPro"/>
</dbReference>
<evidence type="ECO:0000256" key="5">
    <source>
        <dbReference type="ARBA" id="ARBA00023163"/>
    </source>
</evidence>
<feature type="domain" description="NusA-like second KH" evidence="7">
    <location>
        <begin position="2"/>
        <end position="46"/>
    </location>
</feature>
<dbReference type="InterPro" id="IPR058582">
    <property type="entry name" value="KH_NusA_2nd"/>
</dbReference>
<keyword evidence="3 6" id="KW-0694">RNA-binding</keyword>
<evidence type="ECO:0000256" key="3">
    <source>
        <dbReference type="ARBA" id="ARBA00022884"/>
    </source>
</evidence>
<accession>A0A378AHK1</accession>
<dbReference type="GO" id="GO:0005829">
    <property type="term" value="C:cytosol"/>
    <property type="evidence" value="ECO:0007669"/>
    <property type="project" value="TreeGrafter"/>
</dbReference>
<keyword evidence="9" id="KW-1185">Reference proteome</keyword>
<evidence type="ECO:0000313" key="8">
    <source>
        <dbReference type="EMBL" id="STV08920.1"/>
    </source>
</evidence>
<gene>
    <name evidence="8" type="primary">nusA_1</name>
    <name evidence="8" type="ORF">NCTC5050_02408</name>
</gene>
<keyword evidence="5" id="KW-0804">Transcription</keyword>
<evidence type="ECO:0000256" key="4">
    <source>
        <dbReference type="ARBA" id="ARBA00023015"/>
    </source>
</evidence>
<dbReference type="NCBIfam" id="TIGR01954">
    <property type="entry name" value="nusA_Cterm_rpt"/>
    <property type="match status" value="1"/>
</dbReference>
<protein>
    <submittedName>
        <fullName evidence="8">Transcription termination protein NusA</fullName>
    </submittedName>
</protein>
<dbReference type="Proteomes" id="UP000255382">
    <property type="component" value="Unassembled WGS sequence"/>
</dbReference>
<evidence type="ECO:0000313" key="9">
    <source>
        <dbReference type="Proteomes" id="UP000255382"/>
    </source>
</evidence>
<dbReference type="GO" id="GO:0006353">
    <property type="term" value="P:DNA-templated transcription termination"/>
    <property type="evidence" value="ECO:0007669"/>
    <property type="project" value="UniProtKB-KW"/>
</dbReference>
<dbReference type="InterPro" id="IPR010214">
    <property type="entry name" value="Tscrpt_termin_fac_NusA_C_rpt"/>
</dbReference>
<dbReference type="GO" id="GO:0031564">
    <property type="term" value="P:transcription antitermination"/>
    <property type="evidence" value="ECO:0007669"/>
    <property type="project" value="InterPro"/>
</dbReference>
<proteinExistence type="predicted"/>
<evidence type="ECO:0000259" key="7">
    <source>
        <dbReference type="Pfam" id="PF26594"/>
    </source>
</evidence>
<keyword evidence="4" id="KW-0805">Transcription regulation</keyword>
<reference evidence="8 9" key="1">
    <citation type="submission" date="2018-06" db="EMBL/GenBank/DDBJ databases">
        <authorList>
            <consortium name="Pathogen Informatics"/>
            <person name="Doyle S."/>
        </authorList>
    </citation>
    <scope>NUCLEOTIDE SEQUENCE [LARGE SCALE GENOMIC DNA]</scope>
    <source>
        <strain evidence="8 9">NCTC5050</strain>
    </source>
</reference>
<dbReference type="Gene3D" id="1.10.150.20">
    <property type="entry name" value="5' to 3' exonuclease, C-terminal subdomain"/>
    <property type="match status" value="1"/>
</dbReference>
<dbReference type="PANTHER" id="PTHR22648">
    <property type="entry name" value="TRANSCRIPTION TERMINATION FACTOR NUSA"/>
    <property type="match status" value="1"/>
</dbReference>
<dbReference type="CDD" id="cd22529">
    <property type="entry name" value="KH-II_NusA_rpt2"/>
    <property type="match status" value="1"/>
</dbReference>
<keyword evidence="1" id="KW-0806">Transcription termination</keyword>
<dbReference type="GO" id="GO:0003723">
    <property type="term" value="F:RNA binding"/>
    <property type="evidence" value="ECO:0007669"/>
    <property type="project" value="UniProtKB-UniRule"/>
</dbReference>
<dbReference type="InterPro" id="IPR010995">
    <property type="entry name" value="DNA_repair_Rad51/TF_NusA_a-hlx"/>
</dbReference>
<dbReference type="InterPro" id="IPR015946">
    <property type="entry name" value="KH_dom-like_a/b"/>
</dbReference>
<dbReference type="Pfam" id="PF26594">
    <property type="entry name" value="KH_NusA_2nd"/>
    <property type="match status" value="1"/>
</dbReference>
<dbReference type="InterPro" id="IPR030842">
    <property type="entry name" value="TF_NusA_bacterial"/>
</dbReference>
<evidence type="ECO:0000256" key="1">
    <source>
        <dbReference type="ARBA" id="ARBA00022472"/>
    </source>
</evidence>